<dbReference type="RefSeq" id="WP_130817714.1">
    <property type="nucleotide sequence ID" value="NZ_SIMR01000006.1"/>
</dbReference>
<evidence type="ECO:0000313" key="3">
    <source>
        <dbReference type="Proteomes" id="UP000294215"/>
    </source>
</evidence>
<dbReference type="Proteomes" id="UP000294215">
    <property type="component" value="Unassembled WGS sequence"/>
</dbReference>
<proteinExistence type="predicted"/>
<dbReference type="AlphaFoldDB" id="A0AB38HSF3"/>
<geneLocation type="plasmid" evidence="2">
    <name>pSM92_Rh12</name>
</geneLocation>
<name>A0AB38HSF3_9HYPH</name>
<reference evidence="2 3" key="1">
    <citation type="submission" date="2019-02" db="EMBL/GenBank/DDBJ databases">
        <title>The genomic architecture of introgression among sibling species of bacteria.</title>
        <authorList>
            <person name="Cavassim M.I.A."/>
            <person name="Moeskjaer S."/>
            <person name="Moslemi C."/>
            <person name="Fields B."/>
            <person name="Bachmann A."/>
            <person name="Vilhjalmsson B."/>
            <person name="Schierup M.H."/>
            <person name="Young J.P.W."/>
            <person name="Andersen S.U."/>
        </authorList>
    </citation>
    <scope>NUCLEOTIDE SEQUENCE [LARGE SCALE GENOMIC DNA]</scope>
    <source>
        <strain evidence="2 3">SM92</strain>
        <plasmid evidence="2">pSM92_Rh12</plasmid>
    </source>
</reference>
<dbReference type="EMBL" id="SIMR01000006">
    <property type="protein sequence ID" value="TBC03027.1"/>
    <property type="molecule type" value="Genomic_DNA"/>
</dbReference>
<sequence>MGRAPDCYGGRNRPADDTATVEPNLRSATRLNSTVIVVSILGTIEFIREQGLPPKIRRRFVATIDNDQKGQISPNFGKEVLLSRTVAPSSPCKNGLKMVVPGQLKADTSER</sequence>
<gene>
    <name evidence="2" type="ORF">ELH40_36145</name>
</gene>
<evidence type="ECO:0000313" key="2">
    <source>
        <dbReference type="EMBL" id="TBC03027.1"/>
    </source>
</evidence>
<feature type="region of interest" description="Disordered" evidence="1">
    <location>
        <begin position="1"/>
        <end position="21"/>
    </location>
</feature>
<evidence type="ECO:0008006" key="4">
    <source>
        <dbReference type="Google" id="ProtNLM"/>
    </source>
</evidence>
<evidence type="ECO:0000256" key="1">
    <source>
        <dbReference type="SAM" id="MobiDB-lite"/>
    </source>
</evidence>
<keyword evidence="2" id="KW-0614">Plasmid</keyword>
<accession>A0AB38HSF3</accession>
<organism evidence="2 3">
    <name type="scientific">Rhizobium ruizarguesonis</name>
    <dbReference type="NCBI Taxonomy" id="2081791"/>
    <lineage>
        <taxon>Bacteria</taxon>
        <taxon>Pseudomonadati</taxon>
        <taxon>Pseudomonadota</taxon>
        <taxon>Alphaproteobacteria</taxon>
        <taxon>Hyphomicrobiales</taxon>
        <taxon>Rhizobiaceae</taxon>
        <taxon>Rhizobium/Agrobacterium group</taxon>
        <taxon>Rhizobium</taxon>
    </lineage>
</organism>
<comment type="caution">
    <text evidence="2">The sequence shown here is derived from an EMBL/GenBank/DDBJ whole genome shotgun (WGS) entry which is preliminary data.</text>
</comment>
<protein>
    <recommendedName>
        <fullName evidence="4">Toprim domain-containing protein</fullName>
    </recommendedName>
</protein>